<accession>A0ABX8UCJ5</accession>
<sequence length="46" mass="4995">MSTVLIVVTVLTSAWVGFSGFSLLRRAPVVATLSLARPDLHGSRRR</sequence>
<protein>
    <submittedName>
        <fullName evidence="1">Uncharacterized protein</fullName>
    </submittedName>
</protein>
<keyword evidence="2" id="KW-1185">Reference proteome</keyword>
<organism evidence="1 2">
    <name type="scientific">Nonomuraea coxensis DSM 45129</name>
    <dbReference type="NCBI Taxonomy" id="1122611"/>
    <lineage>
        <taxon>Bacteria</taxon>
        <taxon>Bacillati</taxon>
        <taxon>Actinomycetota</taxon>
        <taxon>Actinomycetes</taxon>
        <taxon>Streptosporangiales</taxon>
        <taxon>Streptosporangiaceae</taxon>
        <taxon>Nonomuraea</taxon>
    </lineage>
</organism>
<name>A0ABX8UCJ5_9ACTN</name>
<proteinExistence type="predicted"/>
<evidence type="ECO:0000313" key="1">
    <source>
        <dbReference type="EMBL" id="QYC45512.1"/>
    </source>
</evidence>
<reference evidence="1 2" key="1">
    <citation type="journal article" date="2021" name="ACS Chem. Biol.">
        <title>Genomic-Led Discovery of a Novel Glycopeptide Antibiotic by Nonomuraea coxensis DSM 45129.</title>
        <authorList>
            <person name="Yushchuk O."/>
            <person name="Vior N.M."/>
            <person name="Andreo-Vidal A."/>
            <person name="Berini F."/>
            <person name="Ruckert C."/>
            <person name="Busche T."/>
            <person name="Binda E."/>
            <person name="Kalinowski J."/>
            <person name="Truman A.W."/>
            <person name="Marinelli F."/>
        </authorList>
    </citation>
    <scope>NUCLEOTIDE SEQUENCE [LARGE SCALE GENOMIC DNA]</scope>
    <source>
        <strain evidence="1 2">DSM 45129</strain>
    </source>
</reference>
<gene>
    <name evidence="1" type="ORF">Nocox_39845</name>
</gene>
<evidence type="ECO:0000313" key="2">
    <source>
        <dbReference type="Proteomes" id="UP000824681"/>
    </source>
</evidence>
<dbReference type="Proteomes" id="UP000824681">
    <property type="component" value="Chromosome"/>
</dbReference>
<dbReference type="RefSeq" id="WP_020545575.1">
    <property type="nucleotide sequence ID" value="NZ_CP068985.1"/>
</dbReference>
<dbReference type="EMBL" id="CP068985">
    <property type="protein sequence ID" value="QYC45512.1"/>
    <property type="molecule type" value="Genomic_DNA"/>
</dbReference>